<keyword evidence="8" id="KW-1185">Reference proteome</keyword>
<dbReference type="GeneID" id="301142122"/>
<dbReference type="PANTHER" id="PTHR23291:SF50">
    <property type="entry name" value="PROTEIN LIFEGUARD 4"/>
    <property type="match status" value="1"/>
</dbReference>
<feature type="transmembrane region" description="Helical" evidence="6">
    <location>
        <begin position="66"/>
        <end position="86"/>
    </location>
</feature>
<comment type="caution">
    <text evidence="7">The sequence shown here is derived from an EMBL/GenBank/DDBJ whole genome shotgun (WGS) entry which is preliminary data.</text>
</comment>
<dbReference type="RefSeq" id="WP_066232381.1">
    <property type="nucleotide sequence ID" value="NZ_JARTFQ010000011.1"/>
</dbReference>
<keyword evidence="3 6" id="KW-0812">Transmembrane</keyword>
<reference evidence="7 8" key="1">
    <citation type="submission" date="2023-03" db="EMBL/GenBank/DDBJ databases">
        <title>Bacillus Genome Sequencing.</title>
        <authorList>
            <person name="Dunlap C."/>
        </authorList>
    </citation>
    <scope>NUCLEOTIDE SEQUENCE [LARGE SCALE GENOMIC DNA]</scope>
    <source>
        <strain evidence="7 8">NRS-1717</strain>
    </source>
</reference>
<evidence type="ECO:0000256" key="4">
    <source>
        <dbReference type="ARBA" id="ARBA00022989"/>
    </source>
</evidence>
<gene>
    <name evidence="7" type="ORF">P9271_23535</name>
</gene>
<keyword evidence="5 6" id="KW-0472">Membrane</keyword>
<dbReference type="Pfam" id="PF01027">
    <property type="entry name" value="Bax1-I"/>
    <property type="match status" value="1"/>
</dbReference>
<evidence type="ECO:0000313" key="7">
    <source>
        <dbReference type="EMBL" id="MED4404236.1"/>
    </source>
</evidence>
<evidence type="ECO:0000256" key="3">
    <source>
        <dbReference type="ARBA" id="ARBA00022692"/>
    </source>
</evidence>
<sequence length="214" mass="23517">MLDAVQVSKRSMLQKVLNTFIITLLIATAGLYIGQFVPAALMLPLAIAEVIMIIAAFWLRKRKAVGYTFVFAFAFISGITTFPIVSHYASVAGAQVVLMAFGTTFCIFTVMGFIGAKTKKDLSFLGSFLLVAVLAMIFVGIFSIFSPLNSAALLGFSVIGTIVFSLYIIYDFNQMKHRGITEDMIPLLALSLYLDFINLFINILRFFGIISSND</sequence>
<accession>A0ABU6P4N0</accession>
<dbReference type="CDD" id="cd10432">
    <property type="entry name" value="BI-1-like_bacterial"/>
    <property type="match status" value="1"/>
</dbReference>
<feature type="transmembrane region" description="Helical" evidence="6">
    <location>
        <begin position="12"/>
        <end position="33"/>
    </location>
</feature>
<evidence type="ECO:0000256" key="1">
    <source>
        <dbReference type="ARBA" id="ARBA00004141"/>
    </source>
</evidence>
<feature type="transmembrane region" description="Helical" evidence="6">
    <location>
        <begin position="151"/>
        <end position="172"/>
    </location>
</feature>
<dbReference type="Proteomes" id="UP001342826">
    <property type="component" value="Unassembled WGS sequence"/>
</dbReference>
<evidence type="ECO:0000256" key="6">
    <source>
        <dbReference type="RuleBase" id="RU004379"/>
    </source>
</evidence>
<dbReference type="EMBL" id="JARTFS010000033">
    <property type="protein sequence ID" value="MED4404236.1"/>
    <property type="molecule type" value="Genomic_DNA"/>
</dbReference>
<keyword evidence="4 6" id="KW-1133">Transmembrane helix</keyword>
<comment type="similarity">
    <text evidence="2 6">Belongs to the BI1 family.</text>
</comment>
<organism evidence="7 8">
    <name type="scientific">Metabacillus fastidiosus</name>
    <dbReference type="NCBI Taxonomy" id="1458"/>
    <lineage>
        <taxon>Bacteria</taxon>
        <taxon>Bacillati</taxon>
        <taxon>Bacillota</taxon>
        <taxon>Bacilli</taxon>
        <taxon>Bacillales</taxon>
        <taxon>Bacillaceae</taxon>
        <taxon>Metabacillus</taxon>
    </lineage>
</organism>
<evidence type="ECO:0000313" key="8">
    <source>
        <dbReference type="Proteomes" id="UP001342826"/>
    </source>
</evidence>
<evidence type="ECO:0000256" key="5">
    <source>
        <dbReference type="ARBA" id="ARBA00023136"/>
    </source>
</evidence>
<dbReference type="InterPro" id="IPR006214">
    <property type="entry name" value="Bax_inhibitor_1-related"/>
</dbReference>
<name>A0ABU6P4N0_9BACI</name>
<feature type="transmembrane region" description="Helical" evidence="6">
    <location>
        <begin position="122"/>
        <end position="145"/>
    </location>
</feature>
<comment type="subcellular location">
    <subcellularLocation>
        <location evidence="1">Membrane</location>
        <topology evidence="1">Multi-pass membrane protein</topology>
    </subcellularLocation>
</comment>
<proteinExistence type="inferred from homology"/>
<evidence type="ECO:0000256" key="2">
    <source>
        <dbReference type="ARBA" id="ARBA00010350"/>
    </source>
</evidence>
<dbReference type="PANTHER" id="PTHR23291">
    <property type="entry name" value="BAX INHIBITOR-RELATED"/>
    <property type="match status" value="1"/>
</dbReference>
<feature type="transmembrane region" description="Helical" evidence="6">
    <location>
        <begin position="39"/>
        <end position="59"/>
    </location>
</feature>
<feature type="transmembrane region" description="Helical" evidence="6">
    <location>
        <begin position="184"/>
        <end position="210"/>
    </location>
</feature>
<protein>
    <submittedName>
        <fullName evidence="7">Bax inhibitor-1/YccA family protein</fullName>
    </submittedName>
</protein>
<feature type="transmembrane region" description="Helical" evidence="6">
    <location>
        <begin position="92"/>
        <end position="115"/>
    </location>
</feature>